<dbReference type="Gene3D" id="1.25.40.180">
    <property type="match status" value="1"/>
</dbReference>
<dbReference type="GO" id="GO:0042274">
    <property type="term" value="P:ribosomal small subunit biogenesis"/>
    <property type="evidence" value="ECO:0007669"/>
    <property type="project" value="TreeGrafter"/>
</dbReference>
<comment type="similarity">
    <text evidence="2">Belongs to the CWC22 family.</text>
</comment>
<keyword evidence="3" id="KW-0539">Nucleus</keyword>
<reference evidence="6 7" key="1">
    <citation type="submission" date="2019-02" db="EMBL/GenBank/DDBJ databases">
        <title>Genome sequencing of the rare red list fungi Bondarzewia mesenterica.</title>
        <authorList>
            <person name="Buettner E."/>
            <person name="Kellner H."/>
        </authorList>
    </citation>
    <scope>NUCLEOTIDE SEQUENCE [LARGE SCALE GENOMIC DNA]</scope>
    <source>
        <strain evidence="6 7">DSM 108281</strain>
    </source>
</reference>
<feature type="region of interest" description="Disordered" evidence="4">
    <location>
        <begin position="1"/>
        <end position="121"/>
    </location>
</feature>
<dbReference type="GO" id="GO:0003723">
    <property type="term" value="F:RNA binding"/>
    <property type="evidence" value="ECO:0007669"/>
    <property type="project" value="InterPro"/>
</dbReference>
<feature type="compositionally biased region" description="Basic and acidic residues" evidence="4">
    <location>
        <begin position="67"/>
        <end position="77"/>
    </location>
</feature>
<dbReference type="SMART" id="SM00543">
    <property type="entry name" value="MIF4G"/>
    <property type="match status" value="1"/>
</dbReference>
<evidence type="ECO:0000313" key="6">
    <source>
        <dbReference type="EMBL" id="THH13055.1"/>
    </source>
</evidence>
<dbReference type="InterPro" id="IPR003891">
    <property type="entry name" value="Initiation_fac_eIF4g_MI"/>
</dbReference>
<sequence>MRPQTGIRLPQGLLEQLGEKNDDSRGPRSGKPHRPQLSRKEARKQNRADKKQRKASYFTSATHGAKRVAEMDHPESPKRKKAKLTDSKPSGAPESHALVKRKEIASKPLRDSKYAESAGKLKVKPRTALEKLAERAEPVTLPRTQAERNEDAYIAFLEANLAGKKRWEDGSRPQQMSFSSQDSELEEDGVSGRSDDEDIDKEKSFDDVENEGWDGFERSAEYSETEGSETPALLPDPAAVKATPAAGSRYVPPHLRDRPADSEESEALLKLSRQLKGLLNRMSEQNLANILNDVEEAYRKHRRHGKAWKRIIQAAEKPNVYFEDVTSSLTSLIIEGISSHSILLDSFVVLHAAFVSSLHKIVGIEFAAYFVQNVISLYKRHHSTLEITPDGSSQADDTRGKECSNLIILLSELYNFQVISCVLIYDVIRSLLNDQLNEFNVELLLKLLRNSGQQLRQDDPTALKDIIQIVQEKTSTNTDLLRQASRTQFMIETLVNLKNNKSKHGATQHAGGDAVERMKKFLAGLSKKRHLMAHDPLRVSLDDLHSAESKGKWWLVGAAWGGDPLVERQANAKRDAATSQENVPENALLKLARKQGMNTDIRRNVFVVIMSSDDYVDACERLAQLNLTEVQQREIVRVILHCLGNEKSYNPYYTLVCQHLCRTSHSYKITLQFCLWDFLRDLGETSVGGAEVIKNLKDDDAVEFDVKKISPARMRNIARAYAWWVAKDSTTLAIFKPVDFMALKIQSRHFLKEFFAQLFISSQSSSPIIDSNTTLTRNRGALEEIFIKATRIQSLALGLVYFLSETFRKQDEDGSTAFSKWASGVAVETLRTGLDIIPTL</sequence>
<evidence type="ECO:0000259" key="5">
    <source>
        <dbReference type="PROSITE" id="PS51366"/>
    </source>
</evidence>
<name>A0A4S4LM97_9AGAM</name>
<evidence type="ECO:0000256" key="4">
    <source>
        <dbReference type="SAM" id="MobiDB-lite"/>
    </source>
</evidence>
<dbReference type="SUPFAM" id="SSF48371">
    <property type="entry name" value="ARM repeat"/>
    <property type="match status" value="1"/>
</dbReference>
<comment type="subcellular location">
    <subcellularLocation>
        <location evidence="1">Nucleus</location>
        <location evidence="1">Nucleolus</location>
    </subcellularLocation>
</comment>
<dbReference type="InterPro" id="IPR016024">
    <property type="entry name" value="ARM-type_fold"/>
</dbReference>
<feature type="compositionally biased region" description="Basic and acidic residues" evidence="4">
    <location>
        <begin position="38"/>
        <end position="49"/>
    </location>
</feature>
<dbReference type="SMART" id="SM00544">
    <property type="entry name" value="MA3"/>
    <property type="match status" value="1"/>
</dbReference>
<dbReference type="OrthoDB" id="361797at2759"/>
<feature type="compositionally biased region" description="Basic and acidic residues" evidence="4">
    <location>
        <begin position="17"/>
        <end position="26"/>
    </location>
</feature>
<dbReference type="Pfam" id="PF02854">
    <property type="entry name" value="MIF4G"/>
    <property type="match status" value="1"/>
</dbReference>
<feature type="compositionally biased region" description="Basic residues" evidence="4">
    <location>
        <begin position="28"/>
        <end position="37"/>
    </location>
</feature>
<protein>
    <recommendedName>
        <fullName evidence="5">MI domain-containing protein</fullName>
    </recommendedName>
</protein>
<proteinExistence type="inferred from homology"/>
<feature type="compositionally biased region" description="Acidic residues" evidence="4">
    <location>
        <begin position="183"/>
        <end position="199"/>
    </location>
</feature>
<dbReference type="GO" id="GO:0005730">
    <property type="term" value="C:nucleolus"/>
    <property type="evidence" value="ECO:0007669"/>
    <property type="project" value="UniProtKB-SubCell"/>
</dbReference>
<gene>
    <name evidence="6" type="ORF">EW146_g7131</name>
</gene>
<dbReference type="Proteomes" id="UP000310158">
    <property type="component" value="Unassembled WGS sequence"/>
</dbReference>
<evidence type="ECO:0000256" key="1">
    <source>
        <dbReference type="ARBA" id="ARBA00004604"/>
    </source>
</evidence>
<dbReference type="PROSITE" id="PS51366">
    <property type="entry name" value="MI"/>
    <property type="match status" value="1"/>
</dbReference>
<comment type="caution">
    <text evidence="6">The sequence shown here is derived from an EMBL/GenBank/DDBJ whole genome shotgun (WGS) entry which is preliminary data.</text>
</comment>
<evidence type="ECO:0000256" key="2">
    <source>
        <dbReference type="ARBA" id="ARBA00006856"/>
    </source>
</evidence>
<dbReference type="PANTHER" id="PTHR18034">
    <property type="entry name" value="CELL CYCLE CONTROL PROTEIN CWF22-RELATED"/>
    <property type="match status" value="1"/>
</dbReference>
<feature type="domain" description="MI" evidence="5">
    <location>
        <begin position="600"/>
        <end position="740"/>
    </location>
</feature>
<evidence type="ECO:0000256" key="3">
    <source>
        <dbReference type="ARBA" id="ARBA00023242"/>
    </source>
</evidence>
<feature type="compositionally biased region" description="Polar residues" evidence="4">
    <location>
        <begin position="172"/>
        <end position="182"/>
    </location>
</feature>
<keyword evidence="7" id="KW-1185">Reference proteome</keyword>
<feature type="region of interest" description="Disordered" evidence="4">
    <location>
        <begin position="164"/>
        <end position="263"/>
    </location>
</feature>
<dbReference type="InterPro" id="IPR003890">
    <property type="entry name" value="MIF4G-like_typ-3"/>
</dbReference>
<accession>A0A4S4LM97</accession>
<evidence type="ECO:0000313" key="7">
    <source>
        <dbReference type="Proteomes" id="UP000310158"/>
    </source>
</evidence>
<dbReference type="PANTHER" id="PTHR18034:SF4">
    <property type="entry name" value="NUCLEOLAR MIF4G DOMAIN-CONTAINING PROTEIN 1"/>
    <property type="match status" value="1"/>
</dbReference>
<dbReference type="EMBL" id="SGPL01000391">
    <property type="protein sequence ID" value="THH13055.1"/>
    <property type="molecule type" value="Genomic_DNA"/>
</dbReference>
<dbReference type="InterPro" id="IPR050781">
    <property type="entry name" value="CWC22_splicing_factor"/>
</dbReference>
<feature type="compositionally biased region" description="Basic and acidic residues" evidence="4">
    <location>
        <begin position="100"/>
        <end position="114"/>
    </location>
</feature>
<organism evidence="6 7">
    <name type="scientific">Bondarzewia mesenterica</name>
    <dbReference type="NCBI Taxonomy" id="1095465"/>
    <lineage>
        <taxon>Eukaryota</taxon>
        <taxon>Fungi</taxon>
        <taxon>Dikarya</taxon>
        <taxon>Basidiomycota</taxon>
        <taxon>Agaricomycotina</taxon>
        <taxon>Agaricomycetes</taxon>
        <taxon>Russulales</taxon>
        <taxon>Bondarzewiaceae</taxon>
        <taxon>Bondarzewia</taxon>
    </lineage>
</organism>
<dbReference type="Pfam" id="PF02847">
    <property type="entry name" value="MA3"/>
    <property type="match status" value="1"/>
</dbReference>
<dbReference type="AlphaFoldDB" id="A0A4S4LM97"/>